<sequence length="344" mass="37247">MLRDQGWCTGLLTKATFQFLAAGAAVVVSVGFAASVPADPSGMSPRNIPGLQTIPENEAVTPQQPDCLALLDVLQRDGFPLKDALNVLPQHLQLLKPLLETLDHGQDLPEPAACSNRRGRSLLRLALQASQWTPTWTELARHLVPTLAGVTGTVLRQCLQMLPSLLPDAAYVPLGSQSEHQDLPQLPLESSNPMLTSLSGMMPAVEAWLEHEALCSTVELAHQPQPYQPSTKAEQLDELLAQAASPRSKHAEDTAVSEMDAAVVLLEEGFGLKVGNFVQQRRLQKATCGLLSMHDTHTATLSQLDEVTQDCFVVNHVPTTCSSAPEQRAGSFLAQIVAATWWPW</sequence>
<name>A0AAW1S5N9_9CHLO</name>
<dbReference type="AlphaFoldDB" id="A0AAW1S5N9"/>
<reference evidence="1 2" key="1">
    <citation type="journal article" date="2024" name="Nat. Commun.">
        <title>Phylogenomics reveals the evolutionary origins of lichenization in chlorophyte algae.</title>
        <authorList>
            <person name="Puginier C."/>
            <person name="Libourel C."/>
            <person name="Otte J."/>
            <person name="Skaloud P."/>
            <person name="Haon M."/>
            <person name="Grisel S."/>
            <person name="Petersen M."/>
            <person name="Berrin J.G."/>
            <person name="Delaux P.M."/>
            <person name="Dal Grande F."/>
            <person name="Keller J."/>
        </authorList>
    </citation>
    <scope>NUCLEOTIDE SEQUENCE [LARGE SCALE GENOMIC DNA]</scope>
    <source>
        <strain evidence="1 2">SAG 2523</strain>
    </source>
</reference>
<organism evidence="1 2">
    <name type="scientific">Apatococcus fuscideae</name>
    <dbReference type="NCBI Taxonomy" id="2026836"/>
    <lineage>
        <taxon>Eukaryota</taxon>
        <taxon>Viridiplantae</taxon>
        <taxon>Chlorophyta</taxon>
        <taxon>core chlorophytes</taxon>
        <taxon>Trebouxiophyceae</taxon>
        <taxon>Chlorellales</taxon>
        <taxon>Chlorellaceae</taxon>
        <taxon>Apatococcus</taxon>
    </lineage>
</organism>
<dbReference type="Proteomes" id="UP001485043">
    <property type="component" value="Unassembled WGS sequence"/>
</dbReference>
<evidence type="ECO:0000313" key="1">
    <source>
        <dbReference type="EMBL" id="KAK9841074.1"/>
    </source>
</evidence>
<comment type="caution">
    <text evidence="1">The sequence shown here is derived from an EMBL/GenBank/DDBJ whole genome shotgun (WGS) entry which is preliminary data.</text>
</comment>
<protein>
    <submittedName>
        <fullName evidence="1">Uncharacterized protein</fullName>
    </submittedName>
</protein>
<dbReference type="EMBL" id="JALJOV010001775">
    <property type="protein sequence ID" value="KAK9841074.1"/>
    <property type="molecule type" value="Genomic_DNA"/>
</dbReference>
<proteinExistence type="predicted"/>
<gene>
    <name evidence="1" type="ORF">WJX84_011439</name>
</gene>
<accession>A0AAW1S5N9</accession>
<keyword evidence="2" id="KW-1185">Reference proteome</keyword>
<evidence type="ECO:0000313" key="2">
    <source>
        <dbReference type="Proteomes" id="UP001485043"/>
    </source>
</evidence>